<dbReference type="SUPFAM" id="SSF46689">
    <property type="entry name" value="Homeodomain-like"/>
    <property type="match status" value="2"/>
</dbReference>
<dbReference type="PROSITE" id="PS01124">
    <property type="entry name" value="HTH_ARAC_FAMILY_2"/>
    <property type="match status" value="1"/>
</dbReference>
<dbReference type="SMART" id="SM00342">
    <property type="entry name" value="HTH_ARAC"/>
    <property type="match status" value="1"/>
</dbReference>
<dbReference type="InterPro" id="IPR020449">
    <property type="entry name" value="Tscrpt_reg_AraC-type_HTH"/>
</dbReference>
<gene>
    <name evidence="6" type="ORF">CUR86_19430</name>
</gene>
<dbReference type="Pfam" id="PF12852">
    <property type="entry name" value="Cupin_6"/>
    <property type="match status" value="1"/>
</dbReference>
<dbReference type="RefSeq" id="WP_110714882.1">
    <property type="nucleotide sequence ID" value="NZ_PGFS01000001.1"/>
</dbReference>
<dbReference type="PANTHER" id="PTHR46796">
    <property type="entry name" value="HTH-TYPE TRANSCRIPTIONAL ACTIVATOR RHAS-RELATED"/>
    <property type="match status" value="1"/>
</dbReference>
<evidence type="ECO:0000313" key="6">
    <source>
        <dbReference type="EMBL" id="MDH4574374.1"/>
    </source>
</evidence>
<dbReference type="Proteomes" id="UP001162135">
    <property type="component" value="Unassembled WGS sequence"/>
</dbReference>
<feature type="region of interest" description="Disordered" evidence="4">
    <location>
        <begin position="293"/>
        <end position="313"/>
    </location>
</feature>
<evidence type="ECO:0000256" key="2">
    <source>
        <dbReference type="ARBA" id="ARBA00023125"/>
    </source>
</evidence>
<evidence type="ECO:0000256" key="1">
    <source>
        <dbReference type="ARBA" id="ARBA00023015"/>
    </source>
</evidence>
<evidence type="ECO:0000256" key="3">
    <source>
        <dbReference type="ARBA" id="ARBA00023163"/>
    </source>
</evidence>
<sequence>MIDPLAEVVSLLQPSMRFSKLIVGCGPWRVRRSDPGDLFYCVVLEGECLSSPGAGEPIHLTAGDFLLAPSAQDIVASSHPPPPLDVENWPVAIGDGVFRLGAADAAPDVRMLIGHCHFESPDAALLVSLLPQRVHIRDQRRLAMLVKLVSEESRADRPARDMVLSRLLEVLMIEALRVTGETAASPGLVLGLADNRLANAIRAMHAEPTHAWTVAELARQAALSRSAFFERFKQTVGLAPMAYLLAWRMALAKRMLRNDQSRIADVAERVGYSSASTFSVAFTRHVGTPPTRYANDIKPLEAKSDQSSQDQGQ</sequence>
<evidence type="ECO:0000256" key="4">
    <source>
        <dbReference type="SAM" id="MobiDB-lite"/>
    </source>
</evidence>
<dbReference type="PANTHER" id="PTHR46796:SF13">
    <property type="entry name" value="HTH-TYPE TRANSCRIPTIONAL ACTIVATOR RHAS"/>
    <property type="match status" value="1"/>
</dbReference>
<dbReference type="InterPro" id="IPR018060">
    <property type="entry name" value="HTH_AraC"/>
</dbReference>
<dbReference type="PROSITE" id="PS00041">
    <property type="entry name" value="HTH_ARAC_FAMILY_1"/>
    <property type="match status" value="2"/>
</dbReference>
<dbReference type="Pfam" id="PF12833">
    <property type="entry name" value="HTH_18"/>
    <property type="match status" value="1"/>
</dbReference>
<reference evidence="6" key="2">
    <citation type="submission" date="2017-11" db="EMBL/GenBank/DDBJ databases">
        <authorList>
            <person name="Das S.K."/>
        </authorList>
    </citation>
    <scope>NUCLEOTIDE SEQUENCE</scope>
    <source>
        <strain evidence="6">S4-41</strain>
    </source>
</reference>
<reference evidence="6" key="1">
    <citation type="journal article" date="2015" name="Antonie Van Leeuwenhoek">
        <title>Comparative 16S rRNA signatures and multilocus sequence analysis for the genus Salinicola and description of Salinicola acroporae sp. nov., isolated from coral Acropora digitifera.</title>
        <authorList>
            <person name="Lepcha R.T."/>
            <person name="Poddar A."/>
            <person name="Schumann P."/>
            <person name="Das S.K."/>
        </authorList>
    </citation>
    <scope>NUCLEOTIDE SEQUENCE</scope>
    <source>
        <strain evidence="6">S4-41</strain>
    </source>
</reference>
<dbReference type="PRINTS" id="PR00032">
    <property type="entry name" value="HTHARAC"/>
</dbReference>
<dbReference type="InterPro" id="IPR009057">
    <property type="entry name" value="Homeodomain-like_sf"/>
</dbReference>
<dbReference type="Gene3D" id="1.10.10.60">
    <property type="entry name" value="Homeodomain-like"/>
    <property type="match status" value="2"/>
</dbReference>
<keyword evidence="2" id="KW-0238">DNA-binding</keyword>
<evidence type="ECO:0000313" key="7">
    <source>
        <dbReference type="Proteomes" id="UP001162135"/>
    </source>
</evidence>
<keyword evidence="7" id="KW-1185">Reference proteome</keyword>
<dbReference type="InterPro" id="IPR032783">
    <property type="entry name" value="AraC_lig"/>
</dbReference>
<accession>A0ABT6I9K5</accession>
<dbReference type="EMBL" id="PGFS01000001">
    <property type="protein sequence ID" value="MDH4574374.1"/>
    <property type="molecule type" value="Genomic_DNA"/>
</dbReference>
<organism evidence="6 7">
    <name type="scientific">Salinicola acroporae</name>
    <dbReference type="NCBI Taxonomy" id="1541440"/>
    <lineage>
        <taxon>Bacteria</taxon>
        <taxon>Pseudomonadati</taxon>
        <taxon>Pseudomonadota</taxon>
        <taxon>Gammaproteobacteria</taxon>
        <taxon>Oceanospirillales</taxon>
        <taxon>Halomonadaceae</taxon>
        <taxon>Salinicola</taxon>
    </lineage>
</organism>
<evidence type="ECO:0000259" key="5">
    <source>
        <dbReference type="PROSITE" id="PS01124"/>
    </source>
</evidence>
<protein>
    <submittedName>
        <fullName evidence="6">AraC family transcriptional regulator</fullName>
    </submittedName>
</protein>
<comment type="caution">
    <text evidence="6">The sequence shown here is derived from an EMBL/GenBank/DDBJ whole genome shotgun (WGS) entry which is preliminary data.</text>
</comment>
<keyword evidence="1" id="KW-0805">Transcription regulation</keyword>
<keyword evidence="3" id="KW-0804">Transcription</keyword>
<feature type="domain" description="HTH araC/xylS-type" evidence="5">
    <location>
        <begin position="195"/>
        <end position="296"/>
    </location>
</feature>
<dbReference type="InterPro" id="IPR018062">
    <property type="entry name" value="HTH_AraC-typ_CS"/>
</dbReference>
<name>A0ABT6I9K5_9GAMM</name>
<dbReference type="InterPro" id="IPR050204">
    <property type="entry name" value="AraC_XylS_family_regulators"/>
</dbReference>
<proteinExistence type="predicted"/>